<dbReference type="InterPro" id="IPR005534">
    <property type="entry name" value="Curli_assmbl/transp-comp_CsgG"/>
</dbReference>
<evidence type="ECO:0008006" key="4">
    <source>
        <dbReference type="Google" id="ProtNLM"/>
    </source>
</evidence>
<reference evidence="2 3" key="1">
    <citation type="submission" date="2017-03" db="EMBL/GenBank/DDBJ databases">
        <title>Draft Genome sequence of Marispirochaeta sp. strain JC444.</title>
        <authorList>
            <person name="Shivani Y."/>
            <person name="Subhash Y."/>
            <person name="Sasikala C."/>
            <person name="Ramana C."/>
        </authorList>
    </citation>
    <scope>NUCLEOTIDE SEQUENCE [LARGE SCALE GENOMIC DNA]</scope>
    <source>
        <strain evidence="2 3">JC444</strain>
    </source>
</reference>
<organism evidence="2 3">
    <name type="scientific">Marispirochaeta aestuarii</name>
    <dbReference type="NCBI Taxonomy" id="1963862"/>
    <lineage>
        <taxon>Bacteria</taxon>
        <taxon>Pseudomonadati</taxon>
        <taxon>Spirochaetota</taxon>
        <taxon>Spirochaetia</taxon>
        <taxon>Spirochaetales</taxon>
        <taxon>Spirochaetaceae</taxon>
        <taxon>Marispirochaeta</taxon>
    </lineage>
</organism>
<sequence length="386" mass="43085">MGLRKLLFTPFLFLFVCLAGWSETMAIPNAVTGEGVYSALSVTIADKIAEELVSSNLYEILDRTYVEQILNEQEFQLSGLVSEADVKKAGDFLGADYVCVSRVTRIELFYVISAKIISVETGRIIAQTSAEAEGSTAVIFELSSRVGKQLVQSLRGDQPETEITGTVFAEESPRRETTPPRQEQPEPQESRQEVQASPSVQQPVVKKPRRSHLTFSWMLPRFAGTAIDMVEDNYSYPFSYDLPTNGFDMHLLLDMTNNFYFATSMGYGWQDFEGDDGYEAEDFSVLDLRLSFGMLLPVGGFSSLFFGGGLNYVIFTLGDNWDPGEGWMEEGFGISFEGGLDFYLSDLCLSARMNYTYVPELSTDEIFPEPEDLDITSIMIGAGFRF</sequence>
<dbReference type="OrthoDB" id="9861586at2"/>
<dbReference type="Pfam" id="PF03783">
    <property type="entry name" value="CsgG"/>
    <property type="match status" value="1"/>
</dbReference>
<protein>
    <recommendedName>
        <fullName evidence="4">Outer membrane protein beta-barrel domain-containing protein</fullName>
    </recommendedName>
</protein>
<feature type="region of interest" description="Disordered" evidence="1">
    <location>
        <begin position="153"/>
        <end position="207"/>
    </location>
</feature>
<accession>A0A1Y1S028</accession>
<evidence type="ECO:0000313" key="3">
    <source>
        <dbReference type="Proteomes" id="UP000192343"/>
    </source>
</evidence>
<evidence type="ECO:0000313" key="2">
    <source>
        <dbReference type="EMBL" id="ORC36536.1"/>
    </source>
</evidence>
<name>A0A1Y1S028_9SPIO</name>
<dbReference type="SUPFAM" id="SSF56925">
    <property type="entry name" value="OMPA-like"/>
    <property type="match status" value="1"/>
</dbReference>
<dbReference type="GO" id="GO:0030288">
    <property type="term" value="C:outer membrane-bounded periplasmic space"/>
    <property type="evidence" value="ECO:0007669"/>
    <property type="project" value="InterPro"/>
</dbReference>
<proteinExistence type="predicted"/>
<dbReference type="AlphaFoldDB" id="A0A1Y1S028"/>
<comment type="caution">
    <text evidence="2">The sequence shown here is derived from an EMBL/GenBank/DDBJ whole genome shotgun (WGS) entry which is preliminary data.</text>
</comment>
<dbReference type="STRING" id="1963862.B4O97_05545"/>
<dbReference type="RefSeq" id="WP_083049045.1">
    <property type="nucleotide sequence ID" value="NZ_MWQY01000005.1"/>
</dbReference>
<dbReference type="Proteomes" id="UP000192343">
    <property type="component" value="Unassembled WGS sequence"/>
</dbReference>
<evidence type="ECO:0000256" key="1">
    <source>
        <dbReference type="SAM" id="MobiDB-lite"/>
    </source>
</evidence>
<dbReference type="Gene3D" id="3.40.50.10610">
    <property type="entry name" value="ABC-type transport auxiliary lipoprotein component"/>
    <property type="match status" value="1"/>
</dbReference>
<keyword evidence="3" id="KW-1185">Reference proteome</keyword>
<dbReference type="InterPro" id="IPR011250">
    <property type="entry name" value="OMP/PagP_B-barrel"/>
</dbReference>
<feature type="compositionally biased region" description="Low complexity" evidence="1">
    <location>
        <begin position="179"/>
        <end position="205"/>
    </location>
</feature>
<dbReference type="EMBL" id="MWQY01000005">
    <property type="protein sequence ID" value="ORC36536.1"/>
    <property type="molecule type" value="Genomic_DNA"/>
</dbReference>
<gene>
    <name evidence="2" type="ORF">B4O97_05545</name>
</gene>